<evidence type="ECO:0000313" key="5">
    <source>
        <dbReference type="Proteomes" id="UP001595075"/>
    </source>
</evidence>
<sequence length="502" mass="57074">MRPHKVITTVDSTWWLKSQSSERVEQTISPEALDTYFVATPDFGEVGSSRSLITELERPDIVIAVMGVTGVGKSSFIEVVTGEKNIVGHDLQSATSEVKTYRFSHKSVNYVLVDTPGFDDSTMTDQEVTQKILLWLRSSYSDGTFLQGIIYIHRIKSPRMQGSAMKNMRIFRKLCGDAAFGNVLLATTFWDMVTQSEGEARELELKNSKEFWADMIAKGSEVVRIDYRKNRPSCMQILELIAAKNHVELAVQKDLTIEVDTGPEEIRQAKKTADKAKKTLVSTLHRRIDDAKRVATKAMKEERKLAKARQRELNKRSRNAEKAHNSQMKDDEQEMRRERQGLWHELGLRYDLEGGQTPTHARYKWSIPRASCWAATCFWNIFITALLGSVINDSFAGTPAQINFCMFVVVVCWLSRILSLVNLIVEGRISRFALLIVDAFTTLVIFIAAVVLSGKLGVHSCFNEVKPSFRFCEEIFPVINVLLRKELTFAGIYYQQRHDTRI</sequence>
<keyword evidence="2" id="KW-0812">Transmembrane</keyword>
<evidence type="ECO:0000259" key="3">
    <source>
        <dbReference type="Pfam" id="PF01926"/>
    </source>
</evidence>
<keyword evidence="2" id="KW-1133">Transmembrane helix</keyword>
<comment type="caution">
    <text evidence="4">The sequence shown here is derived from an EMBL/GenBank/DDBJ whole genome shotgun (WGS) entry which is preliminary data.</text>
</comment>
<keyword evidence="5" id="KW-1185">Reference proteome</keyword>
<reference evidence="4 5" key="1">
    <citation type="journal article" date="2024" name="Commun. Biol.">
        <title>Comparative genomic analysis of thermophilic fungi reveals convergent evolutionary adaptations and gene losses.</title>
        <authorList>
            <person name="Steindorff A.S."/>
            <person name="Aguilar-Pontes M.V."/>
            <person name="Robinson A.J."/>
            <person name="Andreopoulos B."/>
            <person name="LaButti K."/>
            <person name="Kuo A."/>
            <person name="Mondo S."/>
            <person name="Riley R."/>
            <person name="Otillar R."/>
            <person name="Haridas S."/>
            <person name="Lipzen A."/>
            <person name="Grimwood J."/>
            <person name="Schmutz J."/>
            <person name="Clum A."/>
            <person name="Reid I.D."/>
            <person name="Moisan M.C."/>
            <person name="Butler G."/>
            <person name="Nguyen T.T.M."/>
            <person name="Dewar K."/>
            <person name="Conant G."/>
            <person name="Drula E."/>
            <person name="Henrissat B."/>
            <person name="Hansel C."/>
            <person name="Singer S."/>
            <person name="Hutchinson M.I."/>
            <person name="de Vries R.P."/>
            <person name="Natvig D.O."/>
            <person name="Powell A.J."/>
            <person name="Tsang A."/>
            <person name="Grigoriev I.V."/>
        </authorList>
    </citation>
    <scope>NUCLEOTIDE SEQUENCE [LARGE SCALE GENOMIC DNA]</scope>
    <source>
        <strain evidence="4 5">CBS 494.80</strain>
    </source>
</reference>
<feature type="transmembrane region" description="Helical" evidence="2">
    <location>
        <begin position="370"/>
        <end position="388"/>
    </location>
</feature>
<evidence type="ECO:0000256" key="2">
    <source>
        <dbReference type="SAM" id="Phobius"/>
    </source>
</evidence>
<dbReference type="Gene3D" id="3.40.50.300">
    <property type="entry name" value="P-loop containing nucleotide triphosphate hydrolases"/>
    <property type="match status" value="1"/>
</dbReference>
<evidence type="ECO:0000256" key="1">
    <source>
        <dbReference type="SAM" id="MobiDB-lite"/>
    </source>
</evidence>
<dbReference type="CDD" id="cd00882">
    <property type="entry name" value="Ras_like_GTPase"/>
    <property type="match status" value="1"/>
</dbReference>
<dbReference type="Pfam" id="PF01926">
    <property type="entry name" value="MMR_HSR1"/>
    <property type="match status" value="1"/>
</dbReference>
<dbReference type="EMBL" id="JAZHXI010000001">
    <property type="protein sequence ID" value="KAL2076155.1"/>
    <property type="molecule type" value="Genomic_DNA"/>
</dbReference>
<feature type="transmembrane region" description="Helical" evidence="2">
    <location>
        <begin position="432"/>
        <end position="452"/>
    </location>
</feature>
<feature type="domain" description="G" evidence="3">
    <location>
        <begin position="63"/>
        <end position="128"/>
    </location>
</feature>
<name>A0ABR4D225_9HELO</name>
<dbReference type="Proteomes" id="UP001595075">
    <property type="component" value="Unassembled WGS sequence"/>
</dbReference>
<evidence type="ECO:0000313" key="4">
    <source>
        <dbReference type="EMBL" id="KAL2076155.1"/>
    </source>
</evidence>
<protein>
    <recommendedName>
        <fullName evidence="3">G domain-containing protein</fullName>
    </recommendedName>
</protein>
<dbReference type="InterPro" id="IPR027417">
    <property type="entry name" value="P-loop_NTPase"/>
</dbReference>
<dbReference type="InterPro" id="IPR006073">
    <property type="entry name" value="GTP-bd"/>
</dbReference>
<dbReference type="SUPFAM" id="SSF52540">
    <property type="entry name" value="P-loop containing nucleoside triphosphate hydrolases"/>
    <property type="match status" value="1"/>
</dbReference>
<proteinExistence type="predicted"/>
<gene>
    <name evidence="4" type="ORF">VTL71DRAFT_1098</name>
</gene>
<accession>A0ABR4D225</accession>
<keyword evidence="2" id="KW-0472">Membrane</keyword>
<feature type="region of interest" description="Disordered" evidence="1">
    <location>
        <begin position="299"/>
        <end position="336"/>
    </location>
</feature>
<organism evidence="4 5">
    <name type="scientific">Oculimacula yallundae</name>
    <dbReference type="NCBI Taxonomy" id="86028"/>
    <lineage>
        <taxon>Eukaryota</taxon>
        <taxon>Fungi</taxon>
        <taxon>Dikarya</taxon>
        <taxon>Ascomycota</taxon>
        <taxon>Pezizomycotina</taxon>
        <taxon>Leotiomycetes</taxon>
        <taxon>Helotiales</taxon>
        <taxon>Ploettnerulaceae</taxon>
        <taxon>Oculimacula</taxon>
    </lineage>
</organism>
<feature type="transmembrane region" description="Helical" evidence="2">
    <location>
        <begin position="400"/>
        <end position="425"/>
    </location>
</feature>